<comment type="subcellular location">
    <subcellularLocation>
        <location evidence="1">Cell outer membrane</location>
    </subcellularLocation>
</comment>
<accession>A0A7Y6EGB0</accession>
<keyword evidence="2 4" id="KW-0472">Membrane</keyword>
<evidence type="ECO:0000256" key="4">
    <source>
        <dbReference type="PROSITE-ProRule" id="PRU00473"/>
    </source>
</evidence>
<evidence type="ECO:0000256" key="1">
    <source>
        <dbReference type="ARBA" id="ARBA00004442"/>
    </source>
</evidence>
<name>A0A7Y6EGB0_9SPHN</name>
<reference evidence="7 8" key="1">
    <citation type="submission" date="2020-05" db="EMBL/GenBank/DDBJ databases">
        <title>Genome Sequencing of Type Strains.</title>
        <authorList>
            <person name="Lemaire J.F."/>
            <person name="Inderbitzin P."/>
            <person name="Gregorio O.A."/>
            <person name="Collins S.B."/>
            <person name="Wespe N."/>
            <person name="Knight-Connoni V."/>
        </authorList>
    </citation>
    <scope>NUCLEOTIDE SEQUENCE [LARGE SCALE GENOMIC DNA]</scope>
    <source>
        <strain evidence="7 8">DSM 100049</strain>
    </source>
</reference>
<proteinExistence type="predicted"/>
<dbReference type="PROSITE" id="PS51123">
    <property type="entry name" value="OMPA_2"/>
    <property type="match status" value="1"/>
</dbReference>
<dbReference type="SUPFAM" id="SSF103088">
    <property type="entry name" value="OmpA-like"/>
    <property type="match status" value="1"/>
</dbReference>
<dbReference type="PANTHER" id="PTHR30329">
    <property type="entry name" value="STATOR ELEMENT OF FLAGELLAR MOTOR COMPLEX"/>
    <property type="match status" value="1"/>
</dbReference>
<feature type="transmembrane region" description="Helical" evidence="5">
    <location>
        <begin position="21"/>
        <end position="39"/>
    </location>
</feature>
<dbReference type="Gene3D" id="3.30.1330.60">
    <property type="entry name" value="OmpA-like domain"/>
    <property type="match status" value="1"/>
</dbReference>
<keyword evidence="5" id="KW-1133">Transmembrane helix</keyword>
<comment type="caution">
    <text evidence="7">The sequence shown here is derived from an EMBL/GenBank/DDBJ whole genome shotgun (WGS) entry which is preliminary data.</text>
</comment>
<dbReference type="RefSeq" id="WP_175310690.1">
    <property type="nucleotide sequence ID" value="NZ_CBCRYR010000085.1"/>
</dbReference>
<keyword evidence="8" id="KW-1185">Reference proteome</keyword>
<feature type="domain" description="OmpA-like" evidence="6">
    <location>
        <begin position="83"/>
        <end position="207"/>
    </location>
</feature>
<dbReference type="EMBL" id="JABMCH010000049">
    <property type="protein sequence ID" value="NUU45907.1"/>
    <property type="molecule type" value="Genomic_DNA"/>
</dbReference>
<dbReference type="PRINTS" id="PR01023">
    <property type="entry name" value="NAFLGMOTY"/>
</dbReference>
<protein>
    <submittedName>
        <fullName evidence="7">OmpA family protein</fullName>
    </submittedName>
</protein>
<dbReference type="InterPro" id="IPR050330">
    <property type="entry name" value="Bact_OuterMem_StrucFunc"/>
</dbReference>
<dbReference type="PANTHER" id="PTHR30329:SF21">
    <property type="entry name" value="LIPOPROTEIN YIAD-RELATED"/>
    <property type="match status" value="1"/>
</dbReference>
<dbReference type="GO" id="GO:0009279">
    <property type="term" value="C:cell outer membrane"/>
    <property type="evidence" value="ECO:0007669"/>
    <property type="project" value="UniProtKB-SubCell"/>
</dbReference>
<evidence type="ECO:0000259" key="6">
    <source>
        <dbReference type="PROSITE" id="PS51123"/>
    </source>
</evidence>
<dbReference type="InterPro" id="IPR036737">
    <property type="entry name" value="OmpA-like_sf"/>
</dbReference>
<dbReference type="Pfam" id="PF00691">
    <property type="entry name" value="OmpA"/>
    <property type="match status" value="1"/>
</dbReference>
<evidence type="ECO:0000313" key="7">
    <source>
        <dbReference type="EMBL" id="NUU45907.1"/>
    </source>
</evidence>
<gene>
    <name evidence="7" type="ORF">HP438_02800</name>
</gene>
<evidence type="ECO:0000256" key="5">
    <source>
        <dbReference type="SAM" id="Phobius"/>
    </source>
</evidence>
<dbReference type="AlphaFoldDB" id="A0A7Y6EGB0"/>
<dbReference type="InterPro" id="IPR006665">
    <property type="entry name" value="OmpA-like"/>
</dbReference>
<dbReference type="CDD" id="cd07185">
    <property type="entry name" value="OmpA_C-like"/>
    <property type="match status" value="1"/>
</dbReference>
<dbReference type="Proteomes" id="UP000536441">
    <property type="component" value="Unassembled WGS sequence"/>
</dbReference>
<evidence type="ECO:0000313" key="8">
    <source>
        <dbReference type="Proteomes" id="UP000536441"/>
    </source>
</evidence>
<sequence>MSDHRRTPARPGKDMSRRRRIGIASLVILIFCVALVLTGRKIASDHEIEARGEQIPAAARNVAVLPDGNLVFAPDGSVAKALTDWLENNDGTPRSFEVGEGQFQDRAVEPIAKAKAHLPELVNMLNAYPKLKMTIVGHTDDQGNAADNEKLSLERARWLENYLVQSGIARDRIGVQARGALDPIADNSTPDGRSRNERLTLIFAPAG</sequence>
<dbReference type="InterPro" id="IPR006664">
    <property type="entry name" value="OMP_bac"/>
</dbReference>
<organism evidence="7 8">
    <name type="scientific">Sphingomonas zeae</name>
    <dbReference type="NCBI Taxonomy" id="1646122"/>
    <lineage>
        <taxon>Bacteria</taxon>
        <taxon>Pseudomonadati</taxon>
        <taxon>Pseudomonadota</taxon>
        <taxon>Alphaproteobacteria</taxon>
        <taxon>Sphingomonadales</taxon>
        <taxon>Sphingomonadaceae</taxon>
        <taxon>Sphingomonas</taxon>
    </lineage>
</organism>
<dbReference type="PRINTS" id="PR01021">
    <property type="entry name" value="OMPADOMAIN"/>
</dbReference>
<evidence type="ECO:0000256" key="3">
    <source>
        <dbReference type="ARBA" id="ARBA00023237"/>
    </source>
</evidence>
<evidence type="ECO:0000256" key="2">
    <source>
        <dbReference type="ARBA" id="ARBA00023136"/>
    </source>
</evidence>
<keyword evidence="3" id="KW-0998">Cell outer membrane</keyword>
<keyword evidence="5" id="KW-0812">Transmembrane</keyword>